<evidence type="ECO:0000313" key="2">
    <source>
        <dbReference type="Proteomes" id="UP001189429"/>
    </source>
</evidence>
<keyword evidence="2" id="KW-1185">Reference proteome</keyword>
<feature type="non-terminal residue" evidence="1">
    <location>
        <position position="1"/>
    </location>
</feature>
<name>A0ABN9THN2_9DINO</name>
<dbReference type="Proteomes" id="UP001189429">
    <property type="component" value="Unassembled WGS sequence"/>
</dbReference>
<evidence type="ECO:0008006" key="3">
    <source>
        <dbReference type="Google" id="ProtNLM"/>
    </source>
</evidence>
<organism evidence="1 2">
    <name type="scientific">Prorocentrum cordatum</name>
    <dbReference type="NCBI Taxonomy" id="2364126"/>
    <lineage>
        <taxon>Eukaryota</taxon>
        <taxon>Sar</taxon>
        <taxon>Alveolata</taxon>
        <taxon>Dinophyceae</taxon>
        <taxon>Prorocentrales</taxon>
        <taxon>Prorocentraceae</taxon>
        <taxon>Prorocentrum</taxon>
    </lineage>
</organism>
<comment type="caution">
    <text evidence="1">The sequence shown here is derived from an EMBL/GenBank/DDBJ whole genome shotgun (WGS) entry which is preliminary data.</text>
</comment>
<reference evidence="1" key="1">
    <citation type="submission" date="2023-10" db="EMBL/GenBank/DDBJ databases">
        <authorList>
            <person name="Chen Y."/>
            <person name="Shah S."/>
            <person name="Dougan E. K."/>
            <person name="Thang M."/>
            <person name="Chan C."/>
        </authorList>
    </citation>
    <scope>NUCLEOTIDE SEQUENCE [LARGE SCALE GENOMIC DNA]</scope>
</reference>
<dbReference type="EMBL" id="CAUYUJ010014737">
    <property type="protein sequence ID" value="CAK0845428.1"/>
    <property type="molecule type" value="Genomic_DNA"/>
</dbReference>
<accession>A0ABN9THN2</accession>
<proteinExistence type="predicted"/>
<gene>
    <name evidence="1" type="ORF">PCOR1329_LOCUS39228</name>
</gene>
<evidence type="ECO:0000313" key="1">
    <source>
        <dbReference type="EMBL" id="CAK0845428.1"/>
    </source>
</evidence>
<protein>
    <recommendedName>
        <fullName evidence="3">Anaphase-promoting complex subunit 5</fullName>
    </recommendedName>
</protein>
<sequence>EWDEPLVPDELPHVADGRGAALLSEATGSTGLSDQVLLAPAQQRQPQKVGADDVLSDLSPRDAYHSAVALMWNYQLEQAMHVLERWRHDSASGGTRQRSPSAPRCA</sequence>